<dbReference type="Gene3D" id="1.25.40.390">
    <property type="match status" value="1"/>
</dbReference>
<evidence type="ECO:0000259" key="7">
    <source>
        <dbReference type="Pfam" id="PF14322"/>
    </source>
</evidence>
<protein>
    <submittedName>
        <fullName evidence="8">RagB/SusD family nutrient uptake outer membrane protein</fullName>
    </submittedName>
</protein>
<dbReference type="AlphaFoldDB" id="A0A953LBA0"/>
<keyword evidence="3" id="KW-0732">Signal</keyword>
<dbReference type="EMBL" id="JAHVHU010000015">
    <property type="protein sequence ID" value="MBY5959533.1"/>
    <property type="molecule type" value="Genomic_DNA"/>
</dbReference>
<name>A0A953LBA0_9BACT</name>
<sequence length="608" mass="69173">MKRTIISIFTIGVLGLFFNSCTKGLLDQEPTTELGAAAFWQTEEDATTALMGAYSEVRPIFDRDYHFSGHGEFVKVYNTGAAPIRISVNNPSNYGGGANALYQACYGAINHTNYVIENIEKIMLPQAENEEKVSQLEALIGEAKLLRGMLYFRLIALWGDVPYFGKIINDNSEVESLSRLPIAQVKDSILADFTYAYETLPEKASQVGRAAQPAALAFRGKVQLYWASWNNFGWPELTTFTPSATEANEAYAAAAKDFKKVIEDYGLQLFRGGEPGEWGEMGEAEVLPNYYYMFIPSTGNANEDGEMIMVFTHGGTGTGQSDEYMRVFTGRSVEGSQNQVNPRYEIADRYQSTITGEFMEPLIPMNPSEPNARTAPNSALNPESYRNRDYRMKSSILWDYEKIMGLASLKETGFVPFIYKTWSQEITIDGEKYTTFNDGSTNRSGYDFRKFVRNYPGQNRSSGDYNWPVMRLADVYLMYAEATNEINGPQTDAIELVNKVRHRGNLPPLKADKTADKDSFFKAIEQERIVELLAEGHRAFDIRRWRAIERVFSPPYGDGRWFVDTHGAKRERYFFNASERTYERCYIYRIPESERERNPNLTQNEPWK</sequence>
<keyword evidence="5" id="KW-0998">Cell outer membrane</keyword>
<proteinExistence type="inferred from homology"/>
<keyword evidence="4" id="KW-0472">Membrane</keyword>
<keyword evidence="9" id="KW-1185">Reference proteome</keyword>
<evidence type="ECO:0000256" key="4">
    <source>
        <dbReference type="ARBA" id="ARBA00023136"/>
    </source>
</evidence>
<dbReference type="InterPro" id="IPR033985">
    <property type="entry name" value="SusD-like_N"/>
</dbReference>
<dbReference type="Proteomes" id="UP000753961">
    <property type="component" value="Unassembled WGS sequence"/>
</dbReference>
<dbReference type="InterPro" id="IPR011990">
    <property type="entry name" value="TPR-like_helical_dom_sf"/>
</dbReference>
<evidence type="ECO:0000256" key="2">
    <source>
        <dbReference type="ARBA" id="ARBA00006275"/>
    </source>
</evidence>
<evidence type="ECO:0000313" key="8">
    <source>
        <dbReference type="EMBL" id="MBY5959533.1"/>
    </source>
</evidence>
<evidence type="ECO:0000259" key="6">
    <source>
        <dbReference type="Pfam" id="PF07980"/>
    </source>
</evidence>
<dbReference type="Pfam" id="PF14322">
    <property type="entry name" value="SusD-like_3"/>
    <property type="match status" value="1"/>
</dbReference>
<comment type="similarity">
    <text evidence="2">Belongs to the SusD family.</text>
</comment>
<feature type="domain" description="SusD-like N-terminal" evidence="7">
    <location>
        <begin position="98"/>
        <end position="224"/>
    </location>
</feature>
<reference evidence="8" key="1">
    <citation type="submission" date="2021-06" db="EMBL/GenBank/DDBJ databases">
        <title>44 bacteria genomes isolated from Dapeng, Shenzhen.</title>
        <authorList>
            <person name="Zheng W."/>
            <person name="Yu S."/>
            <person name="Huang Y."/>
        </authorList>
    </citation>
    <scope>NUCLEOTIDE SEQUENCE</scope>
    <source>
        <strain evidence="8">DP5N28-2</strain>
    </source>
</reference>
<evidence type="ECO:0000256" key="3">
    <source>
        <dbReference type="ARBA" id="ARBA00022729"/>
    </source>
</evidence>
<feature type="domain" description="RagB/SusD" evidence="6">
    <location>
        <begin position="307"/>
        <end position="607"/>
    </location>
</feature>
<evidence type="ECO:0000313" key="9">
    <source>
        <dbReference type="Proteomes" id="UP000753961"/>
    </source>
</evidence>
<dbReference type="InterPro" id="IPR012944">
    <property type="entry name" value="SusD_RagB_dom"/>
</dbReference>
<dbReference type="GO" id="GO:0009279">
    <property type="term" value="C:cell outer membrane"/>
    <property type="evidence" value="ECO:0007669"/>
    <property type="project" value="UniProtKB-SubCell"/>
</dbReference>
<dbReference type="RefSeq" id="WP_222581070.1">
    <property type="nucleotide sequence ID" value="NZ_JAHVHU010000015.1"/>
</dbReference>
<comment type="caution">
    <text evidence="8">The sequence shown here is derived from an EMBL/GenBank/DDBJ whole genome shotgun (WGS) entry which is preliminary data.</text>
</comment>
<accession>A0A953LBA0</accession>
<dbReference type="SUPFAM" id="SSF48452">
    <property type="entry name" value="TPR-like"/>
    <property type="match status" value="1"/>
</dbReference>
<evidence type="ECO:0000256" key="5">
    <source>
        <dbReference type="ARBA" id="ARBA00023237"/>
    </source>
</evidence>
<comment type="subcellular location">
    <subcellularLocation>
        <location evidence="1">Cell outer membrane</location>
    </subcellularLocation>
</comment>
<evidence type="ECO:0000256" key="1">
    <source>
        <dbReference type="ARBA" id="ARBA00004442"/>
    </source>
</evidence>
<organism evidence="8 9">
    <name type="scientific">Membranihabitans marinus</name>
    <dbReference type="NCBI Taxonomy" id="1227546"/>
    <lineage>
        <taxon>Bacteria</taxon>
        <taxon>Pseudomonadati</taxon>
        <taxon>Bacteroidota</taxon>
        <taxon>Saprospiria</taxon>
        <taxon>Saprospirales</taxon>
        <taxon>Saprospiraceae</taxon>
        <taxon>Membranihabitans</taxon>
    </lineage>
</organism>
<dbReference type="Pfam" id="PF07980">
    <property type="entry name" value="SusD_RagB"/>
    <property type="match status" value="1"/>
</dbReference>
<gene>
    <name evidence="8" type="ORF">KUV50_15380</name>
</gene>